<evidence type="ECO:0000256" key="7">
    <source>
        <dbReference type="SAM" id="Phobius"/>
    </source>
</evidence>
<dbReference type="Proteomes" id="UP000053259">
    <property type="component" value="Unassembled WGS sequence"/>
</dbReference>
<evidence type="ECO:0000256" key="3">
    <source>
        <dbReference type="ARBA" id="ARBA00022692"/>
    </source>
</evidence>
<evidence type="ECO:0000256" key="2">
    <source>
        <dbReference type="ARBA" id="ARBA00008335"/>
    </source>
</evidence>
<feature type="transmembrane region" description="Helical" evidence="7">
    <location>
        <begin position="420"/>
        <end position="441"/>
    </location>
</feature>
<dbReference type="PANTHER" id="PTHR23502:SF74">
    <property type="entry name" value="MAJOR FACILITATOR SUPERFAMILY (MFS) PROFILE DOMAIN-CONTAINING PROTEIN"/>
    <property type="match status" value="1"/>
</dbReference>
<dbReference type="InterPro" id="IPR020846">
    <property type="entry name" value="MFS_dom"/>
</dbReference>
<dbReference type="HOGENOM" id="CLU_008455_11_2_1"/>
<feature type="transmembrane region" description="Helical" evidence="7">
    <location>
        <begin position="266"/>
        <end position="294"/>
    </location>
</feature>
<keyword evidence="10" id="KW-1185">Reference proteome</keyword>
<dbReference type="Pfam" id="PF07690">
    <property type="entry name" value="MFS_1"/>
    <property type="match status" value="1"/>
</dbReference>
<dbReference type="OrthoDB" id="5141738at2759"/>
<accession>A0A0D1YVS2</accession>
<comment type="similarity">
    <text evidence="2">Belongs to the major facilitator superfamily.</text>
</comment>
<dbReference type="InParanoid" id="A0A0D1YVS2"/>
<feature type="compositionally biased region" description="Low complexity" evidence="6">
    <location>
        <begin position="57"/>
        <end position="68"/>
    </location>
</feature>
<organism evidence="9 10">
    <name type="scientific">Verruconis gallopava</name>
    <dbReference type="NCBI Taxonomy" id="253628"/>
    <lineage>
        <taxon>Eukaryota</taxon>
        <taxon>Fungi</taxon>
        <taxon>Dikarya</taxon>
        <taxon>Ascomycota</taxon>
        <taxon>Pezizomycotina</taxon>
        <taxon>Dothideomycetes</taxon>
        <taxon>Pleosporomycetidae</taxon>
        <taxon>Venturiales</taxon>
        <taxon>Sympoventuriaceae</taxon>
        <taxon>Verruconis</taxon>
    </lineage>
</organism>
<dbReference type="STRING" id="253628.A0A0D1YVS2"/>
<sequence length="518" mass="56880">MPDYEKEELGTDLNPGILISDHTIAKVASRQSAQSKRIGAKKEAVESQVDIDKMDNGDSSSLSSGNGLEPTPTAGNELEVTPTSDKIIVSFSDDDPENPYTWSMTKKMFVLFVSICCVMNSTVSSGLASNSASFYGREFGVTSNALLILPTSLFLLGYVIGPVFYGPMSEQYGRKYVSVFAFIFFAIWTMASALAPNLAALVVFRFLCGIGAACPIVVVGGTCADIFKSPASRGRGMAIFMGATTFGPCAGPVISGYISPALNWRWSFWVGLIFAGATMVPLLLVPETYGPVLLKRRAQKMRKESGNDKIVAPIELEKEDWRHVVSKVLTRPIRMFIFEPLVLFSCLYLSFVYGVFYMLFQAYPKVYVNIYGFSLGQEGLTFISIGVGACFAIPMYLWWDSITKKARAQNKEWVQQEEMRRLPLACAGGPFFMVSCFWLGWSARESVHWAVPVCSGIFFGVGYLLIFMALLNYLVDAYKIFAASAMAAASASRSLFGCVLPFAARPSKFENMPHLVTA</sequence>
<dbReference type="GO" id="GO:0005886">
    <property type="term" value="C:plasma membrane"/>
    <property type="evidence" value="ECO:0007669"/>
    <property type="project" value="TreeGrafter"/>
</dbReference>
<feature type="transmembrane region" description="Helical" evidence="7">
    <location>
        <begin position="341"/>
        <end position="360"/>
    </location>
</feature>
<feature type="transmembrane region" description="Helical" evidence="7">
    <location>
        <begin position="447"/>
        <end position="473"/>
    </location>
</feature>
<comment type="subcellular location">
    <subcellularLocation>
        <location evidence="1">Membrane</location>
        <topology evidence="1">Multi-pass membrane protein</topology>
    </subcellularLocation>
</comment>
<feature type="transmembrane region" description="Helical" evidence="7">
    <location>
        <begin position="177"/>
        <end position="196"/>
    </location>
</feature>
<reference evidence="9 10" key="1">
    <citation type="submission" date="2015-01" db="EMBL/GenBank/DDBJ databases">
        <title>The Genome Sequence of Ochroconis gallopava CBS43764.</title>
        <authorList>
            <consortium name="The Broad Institute Genomics Platform"/>
            <person name="Cuomo C."/>
            <person name="de Hoog S."/>
            <person name="Gorbushina A."/>
            <person name="Stielow B."/>
            <person name="Teixiera M."/>
            <person name="Abouelleil A."/>
            <person name="Chapman S.B."/>
            <person name="Priest M."/>
            <person name="Young S.K."/>
            <person name="Wortman J."/>
            <person name="Nusbaum C."/>
            <person name="Birren B."/>
        </authorList>
    </citation>
    <scope>NUCLEOTIDE SEQUENCE [LARGE SCALE GENOMIC DNA]</scope>
    <source>
        <strain evidence="9 10">CBS 43764</strain>
    </source>
</reference>
<feature type="transmembrane region" description="Helical" evidence="7">
    <location>
        <begin position="239"/>
        <end position="260"/>
    </location>
</feature>
<proteinExistence type="inferred from homology"/>
<name>A0A0D1YVS2_9PEZI</name>
<feature type="transmembrane region" description="Helical" evidence="7">
    <location>
        <begin position="202"/>
        <end position="227"/>
    </location>
</feature>
<dbReference type="AlphaFoldDB" id="A0A0D1YVS2"/>
<protein>
    <recommendedName>
        <fullName evidence="8">Major facilitator superfamily (MFS) profile domain-containing protein</fullName>
    </recommendedName>
</protein>
<evidence type="ECO:0000256" key="6">
    <source>
        <dbReference type="SAM" id="MobiDB-lite"/>
    </source>
</evidence>
<evidence type="ECO:0000259" key="8">
    <source>
        <dbReference type="PROSITE" id="PS50850"/>
    </source>
</evidence>
<dbReference type="FunFam" id="1.20.1250.20:FF:000082">
    <property type="entry name" value="MFS multidrug transporter, putative"/>
    <property type="match status" value="1"/>
</dbReference>
<evidence type="ECO:0000256" key="4">
    <source>
        <dbReference type="ARBA" id="ARBA00022989"/>
    </source>
</evidence>
<keyword evidence="5 7" id="KW-0472">Membrane</keyword>
<evidence type="ECO:0000313" key="10">
    <source>
        <dbReference type="Proteomes" id="UP000053259"/>
    </source>
</evidence>
<dbReference type="SUPFAM" id="SSF103473">
    <property type="entry name" value="MFS general substrate transporter"/>
    <property type="match status" value="1"/>
</dbReference>
<dbReference type="InterPro" id="IPR011701">
    <property type="entry name" value="MFS"/>
</dbReference>
<keyword evidence="4 7" id="KW-1133">Transmembrane helix</keyword>
<keyword evidence="3 7" id="KW-0812">Transmembrane</keyword>
<feature type="domain" description="Major facilitator superfamily (MFS) profile" evidence="8">
    <location>
        <begin position="109"/>
        <end position="518"/>
    </location>
</feature>
<feature type="transmembrane region" description="Helical" evidence="7">
    <location>
        <begin position="147"/>
        <end position="165"/>
    </location>
</feature>
<dbReference type="VEuPathDB" id="FungiDB:PV09_03983"/>
<dbReference type="InterPro" id="IPR036259">
    <property type="entry name" value="MFS_trans_sf"/>
</dbReference>
<feature type="compositionally biased region" description="Basic and acidic residues" evidence="6">
    <location>
        <begin position="40"/>
        <end position="56"/>
    </location>
</feature>
<evidence type="ECO:0000256" key="1">
    <source>
        <dbReference type="ARBA" id="ARBA00004141"/>
    </source>
</evidence>
<dbReference type="GeneID" id="27311956"/>
<dbReference type="EMBL" id="KN847539">
    <property type="protein sequence ID" value="KIW04797.1"/>
    <property type="molecule type" value="Genomic_DNA"/>
</dbReference>
<dbReference type="GO" id="GO:0022857">
    <property type="term" value="F:transmembrane transporter activity"/>
    <property type="evidence" value="ECO:0007669"/>
    <property type="project" value="InterPro"/>
</dbReference>
<feature type="transmembrane region" description="Helical" evidence="7">
    <location>
        <begin position="380"/>
        <end position="399"/>
    </location>
</feature>
<dbReference type="Gene3D" id="1.20.1250.20">
    <property type="entry name" value="MFS general substrate transporter like domains"/>
    <property type="match status" value="1"/>
</dbReference>
<feature type="transmembrane region" description="Helical" evidence="7">
    <location>
        <begin position="108"/>
        <end position="127"/>
    </location>
</feature>
<evidence type="ECO:0000313" key="9">
    <source>
        <dbReference type="EMBL" id="KIW04797.1"/>
    </source>
</evidence>
<evidence type="ECO:0000256" key="5">
    <source>
        <dbReference type="ARBA" id="ARBA00023136"/>
    </source>
</evidence>
<dbReference type="PANTHER" id="PTHR23502">
    <property type="entry name" value="MAJOR FACILITATOR SUPERFAMILY"/>
    <property type="match status" value="1"/>
</dbReference>
<dbReference type="RefSeq" id="XP_016214666.1">
    <property type="nucleotide sequence ID" value="XM_016357262.1"/>
</dbReference>
<dbReference type="PROSITE" id="PS50850">
    <property type="entry name" value="MFS"/>
    <property type="match status" value="1"/>
</dbReference>
<feature type="region of interest" description="Disordered" evidence="6">
    <location>
        <begin position="30"/>
        <end position="79"/>
    </location>
</feature>
<gene>
    <name evidence="9" type="ORF">PV09_03983</name>
</gene>